<evidence type="ECO:0000256" key="1">
    <source>
        <dbReference type="SAM" id="MobiDB-lite"/>
    </source>
</evidence>
<organism evidence="2 3">
    <name type="scientific">Trichonephila inaurata madagascariensis</name>
    <dbReference type="NCBI Taxonomy" id="2747483"/>
    <lineage>
        <taxon>Eukaryota</taxon>
        <taxon>Metazoa</taxon>
        <taxon>Ecdysozoa</taxon>
        <taxon>Arthropoda</taxon>
        <taxon>Chelicerata</taxon>
        <taxon>Arachnida</taxon>
        <taxon>Araneae</taxon>
        <taxon>Araneomorphae</taxon>
        <taxon>Entelegynae</taxon>
        <taxon>Araneoidea</taxon>
        <taxon>Nephilidae</taxon>
        <taxon>Trichonephila</taxon>
        <taxon>Trichonephila inaurata</taxon>
    </lineage>
</organism>
<name>A0A8X6X9D3_9ARAC</name>
<sequence>MKTQQGRPVRARNSREKHYRPYLKEQARSGSKNTRRGSQQQNGLERKGGVNTSQSISLEVLVGDANYKS</sequence>
<feature type="region of interest" description="Disordered" evidence="1">
    <location>
        <begin position="1"/>
        <end position="56"/>
    </location>
</feature>
<reference evidence="2" key="1">
    <citation type="submission" date="2020-08" db="EMBL/GenBank/DDBJ databases">
        <title>Multicomponent nature underlies the extraordinary mechanical properties of spider dragline silk.</title>
        <authorList>
            <person name="Kono N."/>
            <person name="Nakamura H."/>
            <person name="Mori M."/>
            <person name="Yoshida Y."/>
            <person name="Ohtoshi R."/>
            <person name="Malay A.D."/>
            <person name="Moran D.A.P."/>
            <person name="Tomita M."/>
            <person name="Numata K."/>
            <person name="Arakawa K."/>
        </authorList>
    </citation>
    <scope>NUCLEOTIDE SEQUENCE</scope>
</reference>
<dbReference type="AlphaFoldDB" id="A0A8X6X9D3"/>
<proteinExistence type="predicted"/>
<comment type="caution">
    <text evidence="2">The sequence shown here is derived from an EMBL/GenBank/DDBJ whole genome shotgun (WGS) entry which is preliminary data.</text>
</comment>
<feature type="compositionally biased region" description="Polar residues" evidence="1">
    <location>
        <begin position="28"/>
        <end position="43"/>
    </location>
</feature>
<accession>A0A8X6X9D3</accession>
<feature type="compositionally biased region" description="Basic residues" evidence="1">
    <location>
        <begin position="9"/>
        <end position="21"/>
    </location>
</feature>
<keyword evidence="3" id="KW-1185">Reference proteome</keyword>
<evidence type="ECO:0000313" key="3">
    <source>
        <dbReference type="Proteomes" id="UP000886998"/>
    </source>
</evidence>
<protein>
    <submittedName>
        <fullName evidence="2">Uncharacterized protein</fullName>
    </submittedName>
</protein>
<gene>
    <name evidence="2" type="primary">NCL1_50502</name>
    <name evidence="2" type="ORF">TNIN_462651</name>
</gene>
<dbReference type="EMBL" id="BMAV01006821">
    <property type="protein sequence ID" value="GFY49089.1"/>
    <property type="molecule type" value="Genomic_DNA"/>
</dbReference>
<dbReference type="Proteomes" id="UP000886998">
    <property type="component" value="Unassembled WGS sequence"/>
</dbReference>
<evidence type="ECO:0000313" key="2">
    <source>
        <dbReference type="EMBL" id="GFY49089.1"/>
    </source>
</evidence>